<dbReference type="SMART" id="SM00382">
    <property type="entry name" value="AAA"/>
    <property type="match status" value="1"/>
</dbReference>
<dbReference type="SUPFAM" id="SSF52540">
    <property type="entry name" value="P-loop containing nucleoside triphosphate hydrolases"/>
    <property type="match status" value="1"/>
</dbReference>
<feature type="domain" description="ABC transporter" evidence="3">
    <location>
        <begin position="4"/>
        <end position="237"/>
    </location>
</feature>
<comment type="caution">
    <text evidence="4">The sequence shown here is derived from an EMBL/GenBank/DDBJ whole genome shotgun (WGS) entry which is preliminary data.</text>
</comment>
<evidence type="ECO:0000256" key="1">
    <source>
        <dbReference type="ARBA" id="ARBA00022741"/>
    </source>
</evidence>
<dbReference type="InterPro" id="IPR017871">
    <property type="entry name" value="ABC_transporter-like_CS"/>
</dbReference>
<dbReference type="Gene3D" id="3.40.50.300">
    <property type="entry name" value="P-loop containing nucleotide triphosphate hydrolases"/>
    <property type="match status" value="1"/>
</dbReference>
<evidence type="ECO:0000259" key="3">
    <source>
        <dbReference type="PROSITE" id="PS50893"/>
    </source>
</evidence>
<gene>
    <name evidence="4" type="ORF">C7378_3402</name>
</gene>
<dbReference type="RefSeq" id="WP_243648325.1">
    <property type="nucleotide sequence ID" value="NZ_SMGK01000007.1"/>
</dbReference>
<dbReference type="AlphaFoldDB" id="A0A4R1KXS9"/>
<dbReference type="Proteomes" id="UP000295210">
    <property type="component" value="Unassembled WGS sequence"/>
</dbReference>
<evidence type="ECO:0000256" key="2">
    <source>
        <dbReference type="ARBA" id="ARBA00022840"/>
    </source>
</evidence>
<reference evidence="4 5" key="1">
    <citation type="submission" date="2019-03" db="EMBL/GenBank/DDBJ databases">
        <title>Genomic Encyclopedia of Type Strains, Phase IV (KMG-IV): sequencing the most valuable type-strain genomes for metagenomic binning, comparative biology and taxonomic classification.</title>
        <authorList>
            <person name="Goeker M."/>
        </authorList>
    </citation>
    <scope>NUCLEOTIDE SEQUENCE [LARGE SCALE GENOMIC DNA]</scope>
    <source>
        <strain evidence="4 5">DSM 103428</strain>
    </source>
</reference>
<dbReference type="PANTHER" id="PTHR43514:SF4">
    <property type="entry name" value="ABC TRANSPORTER I FAMILY MEMBER 10"/>
    <property type="match status" value="1"/>
</dbReference>
<protein>
    <submittedName>
        <fullName evidence="4">Molybdate transport system ATP-binding protein</fullName>
    </submittedName>
</protein>
<dbReference type="InterPro" id="IPR027417">
    <property type="entry name" value="P-loop_NTPase"/>
</dbReference>
<evidence type="ECO:0000313" key="4">
    <source>
        <dbReference type="EMBL" id="TCK70245.1"/>
    </source>
</evidence>
<name>A0A4R1KXS9_9BACT</name>
<dbReference type="PROSITE" id="PS50893">
    <property type="entry name" value="ABC_TRANSPORTER_2"/>
    <property type="match status" value="1"/>
</dbReference>
<keyword evidence="2 4" id="KW-0067">ATP-binding</keyword>
<dbReference type="GO" id="GO:0016887">
    <property type="term" value="F:ATP hydrolysis activity"/>
    <property type="evidence" value="ECO:0007669"/>
    <property type="project" value="InterPro"/>
</dbReference>
<dbReference type="EMBL" id="SMGK01000007">
    <property type="protein sequence ID" value="TCK70245.1"/>
    <property type="molecule type" value="Genomic_DNA"/>
</dbReference>
<dbReference type="InterPro" id="IPR050334">
    <property type="entry name" value="Molybdenum_import_ModC"/>
</dbReference>
<dbReference type="PANTHER" id="PTHR43514">
    <property type="entry name" value="ABC TRANSPORTER I FAMILY MEMBER 10"/>
    <property type="match status" value="1"/>
</dbReference>
<accession>A0A4R1KXS9</accession>
<keyword evidence="5" id="KW-1185">Reference proteome</keyword>
<keyword evidence="1" id="KW-0547">Nucleotide-binding</keyword>
<dbReference type="Pfam" id="PF00005">
    <property type="entry name" value="ABC_tran"/>
    <property type="match status" value="1"/>
</dbReference>
<dbReference type="InterPro" id="IPR003439">
    <property type="entry name" value="ABC_transporter-like_ATP-bd"/>
</dbReference>
<organism evidence="4 5">
    <name type="scientific">Acidipila rosea</name>
    <dbReference type="NCBI Taxonomy" id="768535"/>
    <lineage>
        <taxon>Bacteria</taxon>
        <taxon>Pseudomonadati</taxon>
        <taxon>Acidobacteriota</taxon>
        <taxon>Terriglobia</taxon>
        <taxon>Terriglobales</taxon>
        <taxon>Acidobacteriaceae</taxon>
        <taxon>Acidipila</taxon>
    </lineage>
</organism>
<dbReference type="InterPro" id="IPR003593">
    <property type="entry name" value="AAA+_ATPase"/>
</dbReference>
<dbReference type="GO" id="GO:0005524">
    <property type="term" value="F:ATP binding"/>
    <property type="evidence" value="ECO:0007669"/>
    <property type="project" value="UniProtKB-KW"/>
</dbReference>
<dbReference type="PROSITE" id="PS00211">
    <property type="entry name" value="ABC_TRANSPORTER_1"/>
    <property type="match status" value="1"/>
</dbReference>
<proteinExistence type="predicted"/>
<evidence type="ECO:0000313" key="5">
    <source>
        <dbReference type="Proteomes" id="UP000295210"/>
    </source>
</evidence>
<sequence length="247" mass="26742">MPEIPILDAAISLNQAAFSIDANFTLSARWTVLFGPSGAGKSTLLRALAGLLQPTSGRIRLGTHVLCDTAAGIRMRPGSDLVGFAMQEAALFPHLAAGRNVGFGLKRLKNDEREARVREVLELVEGEHLYERMPHHLSGGERQRVSLARTLARQPQILLLDEPFSAIDNALKEKILAKLIDWLAARSMLALYVSHDVTEAFHLGAEVILIEAGRILGQGPAETVLASHRARLLRQLGVTVTGDAPGE</sequence>